<dbReference type="EMBL" id="BTRK01000006">
    <property type="protein sequence ID" value="GMR60058.1"/>
    <property type="molecule type" value="Genomic_DNA"/>
</dbReference>
<feature type="repeat" description="ANK" evidence="4">
    <location>
        <begin position="186"/>
        <end position="218"/>
    </location>
</feature>
<dbReference type="AlphaFoldDB" id="A0AAN5IBJ3"/>
<evidence type="ECO:0000256" key="4">
    <source>
        <dbReference type="PROSITE-ProRule" id="PRU00023"/>
    </source>
</evidence>
<dbReference type="PROSITE" id="PS50088">
    <property type="entry name" value="ANK_REPEAT"/>
    <property type="match status" value="2"/>
</dbReference>
<dbReference type="InterPro" id="IPR002110">
    <property type="entry name" value="Ankyrin_rpt"/>
</dbReference>
<dbReference type="PANTHER" id="PTHR24171:SF11">
    <property type="entry name" value="26S PROTEASOME NON-ATPASE REGULATORY SUBUNIT 10"/>
    <property type="match status" value="1"/>
</dbReference>
<feature type="non-terminal residue" evidence="5">
    <location>
        <position position="1"/>
    </location>
</feature>
<accession>A0AAN5IBJ3</accession>
<keyword evidence="1" id="KW-0677">Repeat</keyword>
<dbReference type="SMART" id="SM00248">
    <property type="entry name" value="ANK"/>
    <property type="match status" value="3"/>
</dbReference>
<dbReference type="Pfam" id="PF12796">
    <property type="entry name" value="Ank_2"/>
    <property type="match status" value="1"/>
</dbReference>
<dbReference type="GO" id="GO:0031436">
    <property type="term" value="C:BRCA1-BARD1 complex"/>
    <property type="evidence" value="ECO:0007669"/>
    <property type="project" value="TreeGrafter"/>
</dbReference>
<reference evidence="6" key="1">
    <citation type="submission" date="2022-10" db="EMBL/GenBank/DDBJ databases">
        <title>Genome assembly of Pristionchus species.</title>
        <authorList>
            <person name="Yoshida K."/>
            <person name="Sommer R.J."/>
        </authorList>
    </citation>
    <scope>NUCLEOTIDE SEQUENCE [LARGE SCALE GENOMIC DNA]</scope>
    <source>
        <strain evidence="6">RS5460</strain>
    </source>
</reference>
<feature type="repeat" description="ANK" evidence="4">
    <location>
        <begin position="153"/>
        <end position="185"/>
    </location>
</feature>
<dbReference type="InterPro" id="IPR036770">
    <property type="entry name" value="Ankyrin_rpt-contain_sf"/>
</dbReference>
<evidence type="ECO:0000313" key="5">
    <source>
        <dbReference type="EMBL" id="GMR60058.1"/>
    </source>
</evidence>
<dbReference type="SUPFAM" id="SSF48403">
    <property type="entry name" value="Ankyrin repeat"/>
    <property type="match status" value="1"/>
</dbReference>
<dbReference type="InterPro" id="IPR029018">
    <property type="entry name" value="Hex-like_dom2"/>
</dbReference>
<dbReference type="Gene3D" id="3.30.379.10">
    <property type="entry name" value="Chitobiase/beta-hexosaminidase domain 2-like"/>
    <property type="match status" value="1"/>
</dbReference>
<keyword evidence="2" id="KW-0378">Hydrolase</keyword>
<dbReference type="GO" id="GO:0070531">
    <property type="term" value="C:BRCA1-A complex"/>
    <property type="evidence" value="ECO:0007669"/>
    <property type="project" value="TreeGrafter"/>
</dbReference>
<gene>
    <name evidence="5" type="ORF">PMAYCL1PPCAC_30253</name>
</gene>
<dbReference type="Gene3D" id="1.25.40.20">
    <property type="entry name" value="Ankyrin repeat-containing domain"/>
    <property type="match status" value="2"/>
</dbReference>
<dbReference type="GO" id="GO:0004842">
    <property type="term" value="F:ubiquitin-protein transferase activity"/>
    <property type="evidence" value="ECO:0007669"/>
    <property type="project" value="TreeGrafter"/>
</dbReference>
<evidence type="ECO:0000256" key="3">
    <source>
        <dbReference type="ARBA" id="ARBA00023043"/>
    </source>
</evidence>
<dbReference type="GO" id="GO:0016787">
    <property type="term" value="F:hydrolase activity"/>
    <property type="evidence" value="ECO:0007669"/>
    <property type="project" value="UniProtKB-KW"/>
</dbReference>
<dbReference type="Proteomes" id="UP001328107">
    <property type="component" value="Unassembled WGS sequence"/>
</dbReference>
<dbReference type="SUPFAM" id="SSF55545">
    <property type="entry name" value="beta-N-acetylhexosaminidase-like domain"/>
    <property type="match status" value="1"/>
</dbReference>
<evidence type="ECO:0000256" key="2">
    <source>
        <dbReference type="ARBA" id="ARBA00022801"/>
    </source>
</evidence>
<name>A0AAN5IBJ3_9BILA</name>
<dbReference type="GO" id="GO:0085020">
    <property type="term" value="P:protein K6-linked ubiquitination"/>
    <property type="evidence" value="ECO:0007669"/>
    <property type="project" value="TreeGrafter"/>
</dbReference>
<proteinExistence type="predicted"/>
<keyword evidence="6" id="KW-1185">Reference proteome</keyword>
<evidence type="ECO:0008006" key="7">
    <source>
        <dbReference type="Google" id="ProtNLM"/>
    </source>
</evidence>
<evidence type="ECO:0000313" key="6">
    <source>
        <dbReference type="Proteomes" id="UP001328107"/>
    </source>
</evidence>
<organism evidence="5 6">
    <name type="scientific">Pristionchus mayeri</name>
    <dbReference type="NCBI Taxonomy" id="1317129"/>
    <lineage>
        <taxon>Eukaryota</taxon>
        <taxon>Metazoa</taxon>
        <taxon>Ecdysozoa</taxon>
        <taxon>Nematoda</taxon>
        <taxon>Chromadorea</taxon>
        <taxon>Rhabditida</taxon>
        <taxon>Rhabditina</taxon>
        <taxon>Diplogasteromorpha</taxon>
        <taxon>Diplogasteroidea</taxon>
        <taxon>Neodiplogasteridae</taxon>
        <taxon>Pristionchus</taxon>
    </lineage>
</organism>
<sequence length="999" mass="109005">NKLDYRNPAKQSIDFRGSRRATMAAGEERAADLMLKCIEEGRVDVLCSILSQLKDKPDFHEQVDIVCCKDGSLLHRAVALDSTDAVNALLANGVNPCVQSDGGKTAYQCCKSDAVRNAFVQEVLKAITLSNNGRLCQLISSGIPVDAVDSASSKNTLLNWAADFSTVEIVRTLCDSGASVNLPNTKGETPLLTAVKRGEEAIVRQLLASGGDPKTKTVKGEDAFEIATKKGGALLPLLSQDTVTRGIRRSPSVESMDFDRSSMISCETSTAALFNDRSAEFKSGKPECWTDMLWPQPKLIRVNNAARAFQLPKDNRLKIYFDDSSDGCPRRLMQAIQISAPLLNSAGLEMDYRGHKTADHDKEDASLDGRVTVGVWDDRRKSGAYCLAIEAAGIEITACDYAGVRYAMATLVQIVRLHRYAVKNAASQQQNGHAAPSNGTSLHSVPAPLASDPDQFYLPGILTNGDIPSLTVRDEPDRTFRAIYQDFSGCRILNTETLLQLATRLSYCKANYLFVNFEVRTTDRYQLPYTNRDLFHMSQVCDELFVTLVPSLDLQSNYIEPLGCRTIIDHFLDDFPLSKAAHFGPNIASILIANRQVLAAVQRRVKRIFLSVEVDEKNAPALSRVPPYVTLCVEGRFPFEAERLLNPRVSLVLRFATGDDGYLCAAPDSTAKKALLAAKLGERSTVVGTMVCELSTGCEIVPPSLSYIPLLAAVGVGWNCSVDMRRFAFLLPRITAHHVLLDGGMVALFEQASTLGRVEHQLTRFSCGSWRPGQETGDFDLAATAAALSVSPSGVAISPPAMVSKRSAGALPTLVSSQSSLPPISVFVEIILNPENMALDRLTPVIFKKARIELRRSLKALDDARRSLPYNFELALVLAEIKLVTELLVLATRIGQSLCVHGGSFLTNNNVNGGSPQDADRKRSDTGIPYSPGRVGVGHLPLAIRTDLANSLLEIRAQFQHVWLSRSIPSTLPNALKIFDNLFKALLPPDLQEFGKQLL</sequence>
<dbReference type="PROSITE" id="PS50297">
    <property type="entry name" value="ANK_REP_REGION"/>
    <property type="match status" value="1"/>
</dbReference>
<dbReference type="PANTHER" id="PTHR24171">
    <property type="entry name" value="ANKYRIN REPEAT DOMAIN-CONTAINING PROTEIN 39-RELATED"/>
    <property type="match status" value="1"/>
</dbReference>
<comment type="caution">
    <text evidence="5">The sequence shown here is derived from an EMBL/GenBank/DDBJ whole genome shotgun (WGS) entry which is preliminary data.</text>
</comment>
<protein>
    <recommendedName>
        <fullName evidence="7">ANK_REP_REGION domain-containing protein</fullName>
    </recommendedName>
</protein>
<keyword evidence="3 4" id="KW-0040">ANK repeat</keyword>
<evidence type="ECO:0000256" key="1">
    <source>
        <dbReference type="ARBA" id="ARBA00022737"/>
    </source>
</evidence>